<organism evidence="1 2">
    <name type="scientific">Favolaschia claudopus</name>
    <dbReference type="NCBI Taxonomy" id="2862362"/>
    <lineage>
        <taxon>Eukaryota</taxon>
        <taxon>Fungi</taxon>
        <taxon>Dikarya</taxon>
        <taxon>Basidiomycota</taxon>
        <taxon>Agaricomycotina</taxon>
        <taxon>Agaricomycetes</taxon>
        <taxon>Agaricomycetidae</taxon>
        <taxon>Agaricales</taxon>
        <taxon>Marasmiineae</taxon>
        <taxon>Mycenaceae</taxon>
        <taxon>Favolaschia</taxon>
    </lineage>
</organism>
<dbReference type="Gene3D" id="3.80.10.10">
    <property type="entry name" value="Ribonuclease Inhibitor"/>
    <property type="match status" value="1"/>
</dbReference>
<evidence type="ECO:0008006" key="3">
    <source>
        <dbReference type="Google" id="ProtNLM"/>
    </source>
</evidence>
<dbReference type="Gene3D" id="1.20.1280.50">
    <property type="match status" value="1"/>
</dbReference>
<dbReference type="InterPro" id="IPR032675">
    <property type="entry name" value="LRR_dom_sf"/>
</dbReference>
<keyword evidence="2" id="KW-1185">Reference proteome</keyword>
<evidence type="ECO:0000313" key="2">
    <source>
        <dbReference type="Proteomes" id="UP001362999"/>
    </source>
</evidence>
<dbReference type="Proteomes" id="UP001362999">
    <property type="component" value="Unassembled WGS sequence"/>
</dbReference>
<protein>
    <recommendedName>
        <fullName evidence="3">F-box domain-containing protein</fullName>
    </recommendedName>
</protein>
<proteinExistence type="predicted"/>
<dbReference type="SUPFAM" id="SSF52047">
    <property type="entry name" value="RNI-like"/>
    <property type="match status" value="1"/>
</dbReference>
<accession>A0AAW0DFN6</accession>
<reference evidence="1 2" key="1">
    <citation type="journal article" date="2024" name="J Genomics">
        <title>Draft genome sequencing and assembly of Favolaschia claudopus CIRM-BRFM 2984 isolated from oak limbs.</title>
        <authorList>
            <person name="Navarro D."/>
            <person name="Drula E."/>
            <person name="Chaduli D."/>
            <person name="Cazenave R."/>
            <person name="Ahrendt S."/>
            <person name="Wang J."/>
            <person name="Lipzen A."/>
            <person name="Daum C."/>
            <person name="Barry K."/>
            <person name="Grigoriev I.V."/>
            <person name="Favel A."/>
            <person name="Rosso M.N."/>
            <person name="Martin F."/>
        </authorList>
    </citation>
    <scope>NUCLEOTIDE SEQUENCE [LARGE SCALE GENOMIC DNA]</scope>
    <source>
        <strain evidence="1 2">CIRM-BRFM 2984</strain>
    </source>
</reference>
<comment type="caution">
    <text evidence="1">The sequence shown here is derived from an EMBL/GenBank/DDBJ whole genome shotgun (WGS) entry which is preliminary data.</text>
</comment>
<dbReference type="AlphaFoldDB" id="A0AAW0DFN6"/>
<dbReference type="PANTHER" id="PTHR38926">
    <property type="entry name" value="F-BOX DOMAIN CONTAINING PROTEIN, EXPRESSED"/>
    <property type="match status" value="1"/>
</dbReference>
<gene>
    <name evidence="1" type="ORF">R3P38DRAFT_2872256</name>
</gene>
<dbReference type="PANTHER" id="PTHR38926:SF5">
    <property type="entry name" value="F-BOX AND LEUCINE-RICH REPEAT PROTEIN 6"/>
    <property type="match status" value="1"/>
</dbReference>
<evidence type="ECO:0000313" key="1">
    <source>
        <dbReference type="EMBL" id="KAK7048961.1"/>
    </source>
</evidence>
<dbReference type="EMBL" id="JAWWNJ010000009">
    <property type="protein sequence ID" value="KAK7048961.1"/>
    <property type="molecule type" value="Genomic_DNA"/>
</dbReference>
<sequence length="451" mass="50623">MSRNRAISKLQEDIDEISSAITAQRAILHDLKAKRLEAQHRLNLFLDPLARLPLEIQSHIFLSVDSQSLPQKPNPSVAPILFLRVCRLWRDIALATPMLWTKIQIDTSPCGPNHLGLCKIWLERARSLPLSVALRGPLRLDQNLQDLLAQCSPQLKDLTLTKHRSAKGPQYPYFIWELPENSLPSLKTLSIKPAGGYENAFWGTIEEWLDILRAAPQLSHCKMVDTFHDEEEVDALPSQALTLASLECMHLGELGTLNLRGTAGSSSLAILRYLTLPALKVLTLSEPDIPEGSFFSFLSRSSPPLESLEMTLPHEEPWLEPVVSRFLPLIPQLVTLDLAAVSQESLLQVNDLFLPYIDLLASSSEVLPHLRVIVFRTDSLATIPYDDVLRMLRFRLTSCPTRLERFELILAGYVGANYRSGLPKEEARVGLQQLVRDGLKIHIGTPEDNML</sequence>
<dbReference type="SUPFAM" id="SSF81383">
    <property type="entry name" value="F-box domain"/>
    <property type="match status" value="1"/>
</dbReference>
<name>A0AAW0DFN6_9AGAR</name>
<dbReference type="InterPro" id="IPR036047">
    <property type="entry name" value="F-box-like_dom_sf"/>
</dbReference>